<organism evidence="1 2">
    <name type="scientific">Symbiodinium necroappetens</name>
    <dbReference type="NCBI Taxonomy" id="1628268"/>
    <lineage>
        <taxon>Eukaryota</taxon>
        <taxon>Sar</taxon>
        <taxon>Alveolata</taxon>
        <taxon>Dinophyceae</taxon>
        <taxon>Suessiales</taxon>
        <taxon>Symbiodiniaceae</taxon>
        <taxon>Symbiodinium</taxon>
    </lineage>
</organism>
<evidence type="ECO:0000313" key="1">
    <source>
        <dbReference type="EMBL" id="CAE7213351.1"/>
    </source>
</evidence>
<sequence>MGSGCQAQDDKVTLLQRGTVASNDKKAEWEWNAPLDSKYKGICDGCMIYNSFNPRTKWCDTATEADGSGSNGCQDRKKVGEACGQDYECVSQSCSPELKTCESRCSPTDDWCWYETLDTKFADTCEDCMSYEFFDASAKWCDREATPDGSKNNGCRPKKEAGDSCGVDYECISGFCQEEKCYDYVPHASRSVDSFSCASFFCNSVSKF</sequence>
<dbReference type="AlphaFoldDB" id="A0A812JT50"/>
<name>A0A812JT50_9DINO</name>
<gene>
    <name evidence="1" type="primary">RPS6KA5</name>
    <name evidence="1" type="ORF">SNEC2469_LOCUS2301</name>
</gene>
<protein>
    <submittedName>
        <fullName evidence="1">RPS6KA5 protein</fullName>
    </submittedName>
</protein>
<evidence type="ECO:0000313" key="2">
    <source>
        <dbReference type="Proteomes" id="UP000601435"/>
    </source>
</evidence>
<dbReference type="EMBL" id="CAJNJA010006640">
    <property type="protein sequence ID" value="CAE7213351.1"/>
    <property type="molecule type" value="Genomic_DNA"/>
</dbReference>
<accession>A0A812JT50</accession>
<keyword evidence="2" id="KW-1185">Reference proteome</keyword>
<dbReference type="Proteomes" id="UP000601435">
    <property type="component" value="Unassembled WGS sequence"/>
</dbReference>
<proteinExistence type="predicted"/>
<comment type="caution">
    <text evidence="1">The sequence shown here is derived from an EMBL/GenBank/DDBJ whole genome shotgun (WGS) entry which is preliminary data.</text>
</comment>
<dbReference type="OrthoDB" id="10484919at2759"/>
<reference evidence="1" key="1">
    <citation type="submission" date="2021-02" db="EMBL/GenBank/DDBJ databases">
        <authorList>
            <person name="Dougan E. K."/>
            <person name="Rhodes N."/>
            <person name="Thang M."/>
            <person name="Chan C."/>
        </authorList>
    </citation>
    <scope>NUCLEOTIDE SEQUENCE</scope>
</reference>